<feature type="domain" description="C2H2-type" evidence="1">
    <location>
        <begin position="203"/>
        <end position="227"/>
    </location>
</feature>
<dbReference type="GO" id="GO:0008270">
    <property type="term" value="F:zinc ion binding"/>
    <property type="evidence" value="ECO:0007669"/>
    <property type="project" value="InterPro"/>
</dbReference>
<dbReference type="SMART" id="SM00451">
    <property type="entry name" value="ZnF_U1"/>
    <property type="match status" value="3"/>
</dbReference>
<dbReference type="Gene3D" id="1.10.287.1080">
    <property type="entry name" value="MazG-like"/>
    <property type="match status" value="1"/>
</dbReference>
<organism evidence="3 4">
    <name type="scientific">Anisodus tanguticus</name>
    <dbReference type="NCBI Taxonomy" id="243964"/>
    <lineage>
        <taxon>Eukaryota</taxon>
        <taxon>Viridiplantae</taxon>
        <taxon>Streptophyta</taxon>
        <taxon>Embryophyta</taxon>
        <taxon>Tracheophyta</taxon>
        <taxon>Spermatophyta</taxon>
        <taxon>Magnoliopsida</taxon>
        <taxon>eudicotyledons</taxon>
        <taxon>Gunneridae</taxon>
        <taxon>Pentapetalae</taxon>
        <taxon>asterids</taxon>
        <taxon>lamiids</taxon>
        <taxon>Solanales</taxon>
        <taxon>Solanaceae</taxon>
        <taxon>Solanoideae</taxon>
        <taxon>Hyoscyameae</taxon>
        <taxon>Anisodus</taxon>
    </lineage>
</organism>
<dbReference type="GO" id="GO:0047429">
    <property type="term" value="F:nucleoside triphosphate diphosphatase activity"/>
    <property type="evidence" value="ECO:0007669"/>
    <property type="project" value="InterPro"/>
</dbReference>
<protein>
    <recommendedName>
        <fullName evidence="5">C2H2-type domain-containing protein</fullName>
    </recommendedName>
</protein>
<evidence type="ECO:0000313" key="3">
    <source>
        <dbReference type="EMBL" id="KAK4362269.1"/>
    </source>
</evidence>
<accession>A0AAE1S3M3</accession>
<dbReference type="InterPro" id="IPR013087">
    <property type="entry name" value="Znf_C2H2_type"/>
</dbReference>
<feature type="domain" description="U1-type" evidence="2">
    <location>
        <begin position="288"/>
        <end position="322"/>
    </location>
</feature>
<sequence>MAEDKGVENANAIQRELQYKQKIANLFPDYVLPLKEEEHWKAFISKNKRSPDEIIHCSPTTYKYTNVLQETMKLFESDGEINAIGTISRNNSNVKRQKALISKNKKSAGRIIDCSTGVSQDTLKHLESDGKSTIIKRNSSVNNEIPSSAPNASVLPNDFPSITLPPRPLLSPTFTYSRRKKNADSSNSGFVSPRQQHKPNIMHYCKDCGVHCSGALCYELHLRGEKHKVKLQCSRDPSNKERNKRVRCDLCEIYCQDETLLEMHLKGKKHKAKEHVLEHGEKIKNENGQQFWCELCQIPCMNEETFTLHCNGRKHRKHLYVFEEEKKKTEAMDSAMPNDKEHLGEELSGVLIYLIQLADVCGLDFGQAALTEILKNAQKYLVATSHKQ</sequence>
<name>A0AAE1S3M3_9SOLA</name>
<evidence type="ECO:0000259" key="2">
    <source>
        <dbReference type="SMART" id="SM00451"/>
    </source>
</evidence>
<dbReference type="SUPFAM" id="SSF57667">
    <property type="entry name" value="beta-beta-alpha zinc fingers"/>
    <property type="match status" value="2"/>
</dbReference>
<dbReference type="EMBL" id="JAVYJV010000009">
    <property type="protein sequence ID" value="KAK4362269.1"/>
    <property type="molecule type" value="Genomic_DNA"/>
</dbReference>
<dbReference type="PANTHER" id="PTHR47487:SF8">
    <property type="entry name" value="OS08G0270900 PROTEIN"/>
    <property type="match status" value="1"/>
</dbReference>
<dbReference type="GO" id="GO:0009143">
    <property type="term" value="P:nucleoside triphosphate catabolic process"/>
    <property type="evidence" value="ECO:0007669"/>
    <property type="project" value="InterPro"/>
</dbReference>
<dbReference type="InterPro" id="IPR036236">
    <property type="entry name" value="Znf_C2H2_sf"/>
</dbReference>
<keyword evidence="4" id="KW-1185">Reference proteome</keyword>
<feature type="domain" description="U1-type" evidence="2">
    <location>
        <begin position="200"/>
        <end position="234"/>
    </location>
</feature>
<feature type="domain" description="C2H2-type" evidence="1">
    <location>
        <begin position="246"/>
        <end position="270"/>
    </location>
</feature>
<dbReference type="SUPFAM" id="SSF101386">
    <property type="entry name" value="all-alpha NTP pyrophosphatases"/>
    <property type="match status" value="1"/>
</dbReference>
<feature type="domain" description="U1-type" evidence="2">
    <location>
        <begin position="243"/>
        <end position="277"/>
    </location>
</feature>
<dbReference type="AlphaFoldDB" id="A0AAE1S3M3"/>
<dbReference type="PANTHER" id="PTHR47487">
    <property type="entry name" value="OS06G0651300 PROTEIN-RELATED"/>
    <property type="match status" value="1"/>
</dbReference>
<evidence type="ECO:0008006" key="5">
    <source>
        <dbReference type="Google" id="ProtNLM"/>
    </source>
</evidence>
<proteinExistence type="predicted"/>
<comment type="caution">
    <text evidence="3">The sequence shown here is derived from an EMBL/GenBank/DDBJ whole genome shotgun (WGS) entry which is preliminary data.</text>
</comment>
<reference evidence="3" key="1">
    <citation type="submission" date="2023-12" db="EMBL/GenBank/DDBJ databases">
        <title>Genome assembly of Anisodus tanguticus.</title>
        <authorList>
            <person name="Wang Y.-J."/>
        </authorList>
    </citation>
    <scope>NUCLEOTIDE SEQUENCE</scope>
    <source>
        <strain evidence="3">KB-2021</strain>
        <tissue evidence="3">Leaf</tissue>
    </source>
</reference>
<evidence type="ECO:0000313" key="4">
    <source>
        <dbReference type="Proteomes" id="UP001291623"/>
    </source>
</evidence>
<dbReference type="Pfam" id="PF12874">
    <property type="entry name" value="zf-met"/>
    <property type="match status" value="2"/>
</dbReference>
<gene>
    <name evidence="3" type="ORF">RND71_017510</name>
</gene>
<dbReference type="InterPro" id="IPR003604">
    <property type="entry name" value="Matrin/U1-like-C_Znf_C2H2"/>
</dbReference>
<dbReference type="SMART" id="SM00355">
    <property type="entry name" value="ZnF_C2H2"/>
    <property type="match status" value="3"/>
</dbReference>
<dbReference type="Proteomes" id="UP001291623">
    <property type="component" value="Unassembled WGS sequence"/>
</dbReference>
<dbReference type="GO" id="GO:0003676">
    <property type="term" value="F:nucleic acid binding"/>
    <property type="evidence" value="ECO:0007669"/>
    <property type="project" value="InterPro"/>
</dbReference>
<dbReference type="Gene3D" id="3.30.160.60">
    <property type="entry name" value="Classic Zinc Finger"/>
    <property type="match status" value="2"/>
</dbReference>
<feature type="domain" description="C2H2-type" evidence="1">
    <location>
        <begin position="291"/>
        <end position="315"/>
    </location>
</feature>
<evidence type="ECO:0000259" key="1">
    <source>
        <dbReference type="SMART" id="SM00355"/>
    </source>
</evidence>